<evidence type="ECO:0000313" key="6">
    <source>
        <dbReference type="EMBL" id="GAA0855774.1"/>
    </source>
</evidence>
<reference evidence="7" key="1">
    <citation type="journal article" date="2019" name="Int. J. Syst. Evol. Microbiol.">
        <title>The Global Catalogue of Microorganisms (GCM) 10K type strain sequencing project: providing services to taxonomists for standard genome sequencing and annotation.</title>
        <authorList>
            <consortium name="The Broad Institute Genomics Platform"/>
            <consortium name="The Broad Institute Genome Sequencing Center for Infectious Disease"/>
            <person name="Wu L."/>
            <person name="Ma J."/>
        </authorList>
    </citation>
    <scope>NUCLEOTIDE SEQUENCE [LARGE SCALE GENOMIC DNA]</scope>
    <source>
        <strain evidence="7">JCM 15896</strain>
    </source>
</reference>
<dbReference type="CDD" id="cd16917">
    <property type="entry name" value="HATPase_UhpB-NarQ-NarX-like"/>
    <property type="match status" value="1"/>
</dbReference>
<feature type="transmembrane region" description="Helical" evidence="4">
    <location>
        <begin position="73"/>
        <end position="101"/>
    </location>
</feature>
<accession>A0ABP3WT56</accession>
<evidence type="ECO:0000259" key="5">
    <source>
        <dbReference type="Pfam" id="PF07730"/>
    </source>
</evidence>
<dbReference type="Gene3D" id="3.30.565.10">
    <property type="entry name" value="Histidine kinase-like ATPase, C-terminal domain"/>
    <property type="match status" value="1"/>
</dbReference>
<feature type="transmembrane region" description="Helical" evidence="4">
    <location>
        <begin position="41"/>
        <end position="61"/>
    </location>
</feature>
<protein>
    <submittedName>
        <fullName evidence="6">Sensor histidine kinase</fullName>
    </submittedName>
</protein>
<dbReference type="InterPro" id="IPR011712">
    <property type="entry name" value="Sig_transdc_His_kin_sub3_dim/P"/>
</dbReference>
<dbReference type="PANTHER" id="PTHR24421:SF59">
    <property type="entry name" value="OXYGEN SENSOR HISTIDINE KINASE NREB"/>
    <property type="match status" value="1"/>
</dbReference>
<organism evidence="6 7">
    <name type="scientific">Aliiglaciecola litoralis</name>
    <dbReference type="NCBI Taxonomy" id="582857"/>
    <lineage>
        <taxon>Bacteria</taxon>
        <taxon>Pseudomonadati</taxon>
        <taxon>Pseudomonadota</taxon>
        <taxon>Gammaproteobacteria</taxon>
        <taxon>Alteromonadales</taxon>
        <taxon>Alteromonadaceae</taxon>
        <taxon>Aliiglaciecola</taxon>
    </lineage>
</organism>
<feature type="transmembrane region" description="Helical" evidence="4">
    <location>
        <begin position="6"/>
        <end position="29"/>
    </location>
</feature>
<keyword evidence="3" id="KW-0902">Two-component regulatory system</keyword>
<evidence type="ECO:0000256" key="3">
    <source>
        <dbReference type="ARBA" id="ARBA00023012"/>
    </source>
</evidence>
<dbReference type="GO" id="GO:0016301">
    <property type="term" value="F:kinase activity"/>
    <property type="evidence" value="ECO:0007669"/>
    <property type="project" value="UniProtKB-KW"/>
</dbReference>
<dbReference type="RefSeq" id="WP_343858340.1">
    <property type="nucleotide sequence ID" value="NZ_BAAAFD010000003.1"/>
</dbReference>
<name>A0ABP3WT56_9ALTE</name>
<keyword evidence="1" id="KW-0808">Transferase</keyword>
<dbReference type="Gene3D" id="1.20.5.1930">
    <property type="match status" value="1"/>
</dbReference>
<dbReference type="Proteomes" id="UP001500359">
    <property type="component" value="Unassembled WGS sequence"/>
</dbReference>
<feature type="transmembrane region" description="Helical" evidence="4">
    <location>
        <begin position="139"/>
        <end position="160"/>
    </location>
</feature>
<evidence type="ECO:0000256" key="4">
    <source>
        <dbReference type="SAM" id="Phobius"/>
    </source>
</evidence>
<feature type="transmembrane region" description="Helical" evidence="4">
    <location>
        <begin position="113"/>
        <end position="133"/>
    </location>
</feature>
<dbReference type="PANTHER" id="PTHR24421">
    <property type="entry name" value="NITRATE/NITRITE SENSOR PROTEIN NARX-RELATED"/>
    <property type="match status" value="1"/>
</dbReference>
<keyword evidence="4" id="KW-0472">Membrane</keyword>
<keyword evidence="4" id="KW-1133">Transmembrane helix</keyword>
<comment type="caution">
    <text evidence="6">The sequence shown here is derived from an EMBL/GenBank/DDBJ whole genome shotgun (WGS) entry which is preliminary data.</text>
</comment>
<dbReference type="SUPFAM" id="SSF55874">
    <property type="entry name" value="ATPase domain of HSP90 chaperone/DNA topoisomerase II/histidine kinase"/>
    <property type="match status" value="1"/>
</dbReference>
<keyword evidence="2 6" id="KW-0418">Kinase</keyword>
<proteinExistence type="predicted"/>
<evidence type="ECO:0000256" key="2">
    <source>
        <dbReference type="ARBA" id="ARBA00022777"/>
    </source>
</evidence>
<sequence>MDKLKQILSIEVATAILAWLVVSVSALSLMITAQRFPSADIVLAAACFVIFIISFVVAVSANDLRVNVQKRLALMALQYCVVLAAAWLLPYSFIAILITIWSAQLPYFVSMRAAILTSPFWSAPLWIIFAFHWQMSNVLLSALLFWTFNLFSLVMVNATIKEQRAREATNELNRKLIATQSLLSEASKQAERVRIARNIHDLLGHHLTALTINLQVASRITQGEAQQRVQQCHDLAKLLLSDVREAVSEIREKSTIDLVQALSALRDNVPNLHVTMQVQDDMNITDVDLAETILRCIQEAITNTLKHSKAKNFDIQLTQHDRWLSLEMRDDGQHSQPTELKKGNGLTGMLERIKEFDGVMETAISTTGFVTKISIPERSA</sequence>
<dbReference type="InterPro" id="IPR036890">
    <property type="entry name" value="HATPase_C_sf"/>
</dbReference>
<gene>
    <name evidence="6" type="ORF">GCM10009114_15360</name>
</gene>
<dbReference type="InterPro" id="IPR050482">
    <property type="entry name" value="Sensor_HK_TwoCompSys"/>
</dbReference>
<dbReference type="Pfam" id="PF07730">
    <property type="entry name" value="HisKA_3"/>
    <property type="match status" value="1"/>
</dbReference>
<evidence type="ECO:0000256" key="1">
    <source>
        <dbReference type="ARBA" id="ARBA00022679"/>
    </source>
</evidence>
<keyword evidence="4" id="KW-0812">Transmembrane</keyword>
<evidence type="ECO:0000313" key="7">
    <source>
        <dbReference type="Proteomes" id="UP001500359"/>
    </source>
</evidence>
<dbReference type="EMBL" id="BAAAFD010000003">
    <property type="protein sequence ID" value="GAA0855774.1"/>
    <property type="molecule type" value="Genomic_DNA"/>
</dbReference>
<keyword evidence="7" id="KW-1185">Reference proteome</keyword>
<feature type="domain" description="Signal transduction histidine kinase subgroup 3 dimerisation and phosphoacceptor" evidence="5">
    <location>
        <begin position="191"/>
        <end position="253"/>
    </location>
</feature>